<dbReference type="EMBL" id="BART01036323">
    <property type="protein sequence ID" value="GAH09818.1"/>
    <property type="molecule type" value="Genomic_DNA"/>
</dbReference>
<gene>
    <name evidence="1" type="ORF">S01H4_61307</name>
</gene>
<organism evidence="1">
    <name type="scientific">marine sediment metagenome</name>
    <dbReference type="NCBI Taxonomy" id="412755"/>
    <lineage>
        <taxon>unclassified sequences</taxon>
        <taxon>metagenomes</taxon>
        <taxon>ecological metagenomes</taxon>
    </lineage>
</organism>
<reference evidence="1" key="1">
    <citation type="journal article" date="2014" name="Front. Microbiol.">
        <title>High frequency of phylogenetically diverse reductive dehalogenase-homologous genes in deep subseafloor sedimentary metagenomes.</title>
        <authorList>
            <person name="Kawai M."/>
            <person name="Futagami T."/>
            <person name="Toyoda A."/>
            <person name="Takaki Y."/>
            <person name="Nishi S."/>
            <person name="Hori S."/>
            <person name="Arai W."/>
            <person name="Tsubouchi T."/>
            <person name="Morono Y."/>
            <person name="Uchiyama I."/>
            <person name="Ito T."/>
            <person name="Fujiyama A."/>
            <person name="Inagaki F."/>
            <person name="Takami H."/>
        </authorList>
    </citation>
    <scope>NUCLEOTIDE SEQUENCE</scope>
    <source>
        <strain evidence="1">Expedition CK06-06</strain>
    </source>
</reference>
<proteinExistence type="predicted"/>
<name>X1EMC7_9ZZZZ</name>
<comment type="caution">
    <text evidence="1">The sequence shown here is derived from an EMBL/GenBank/DDBJ whole genome shotgun (WGS) entry which is preliminary data.</text>
</comment>
<feature type="non-terminal residue" evidence="1">
    <location>
        <position position="77"/>
    </location>
</feature>
<protein>
    <submittedName>
        <fullName evidence="1">Uncharacterized protein</fullName>
    </submittedName>
</protein>
<sequence>MMDGMKMNECPKCGYERKLTGDEWAPSTECPNCRVIYARVELALAIVLLIEECLLEDASVPPEDVPNWNKTDEKKFL</sequence>
<accession>X1EMC7</accession>
<dbReference type="AlphaFoldDB" id="X1EMC7"/>
<evidence type="ECO:0000313" key="1">
    <source>
        <dbReference type="EMBL" id="GAH09818.1"/>
    </source>
</evidence>